<sequence>MGDVAWDAGRPLSFPDLPGSREGTHWGPNALQAHGIIRDAYYQASQLLRQEDGDPPRLRIHSDQLHHKIAPLLEVLGHEVQSITWTMTSAHALGKLIRELEDAASAAEGRSEGSASSPEPVGNTQLIHEQIMADQQRHIRHEPIDVPNISTPFQSIEGEEVFNLALKELRDLGIIPNGYGVGQSEWVNGSYPEIEIIKVGHGGKEYHVDLPFVIWWPRAVAWAQGLDVMTRICMVENGEL</sequence>
<reference evidence="2 3" key="1">
    <citation type="submission" date="2014-04" db="EMBL/GenBank/DDBJ databases">
        <title>Evolutionary Origins and Diversification of the Mycorrhizal Mutualists.</title>
        <authorList>
            <consortium name="DOE Joint Genome Institute"/>
            <consortium name="Mycorrhizal Genomics Consortium"/>
            <person name="Kohler A."/>
            <person name="Kuo A."/>
            <person name="Nagy L.G."/>
            <person name="Floudas D."/>
            <person name="Copeland A."/>
            <person name="Barry K.W."/>
            <person name="Cichocki N."/>
            <person name="Veneault-Fourrey C."/>
            <person name="LaButti K."/>
            <person name="Lindquist E.A."/>
            <person name="Lipzen A."/>
            <person name="Lundell T."/>
            <person name="Morin E."/>
            <person name="Murat C."/>
            <person name="Riley R."/>
            <person name="Ohm R."/>
            <person name="Sun H."/>
            <person name="Tunlid A."/>
            <person name="Henrissat B."/>
            <person name="Grigoriev I.V."/>
            <person name="Hibbett D.S."/>
            <person name="Martin F."/>
        </authorList>
    </citation>
    <scope>NUCLEOTIDE SEQUENCE [LARGE SCALE GENOMIC DNA]</scope>
    <source>
        <strain evidence="2 3">MD-312</strain>
    </source>
</reference>
<evidence type="ECO:0000313" key="2">
    <source>
        <dbReference type="EMBL" id="KIJ63930.1"/>
    </source>
</evidence>
<gene>
    <name evidence="2" type="ORF">HYDPIDRAFT_28831</name>
</gene>
<accession>A0A0C9VZP5</accession>
<proteinExistence type="predicted"/>
<feature type="region of interest" description="Disordered" evidence="1">
    <location>
        <begin position="1"/>
        <end position="26"/>
    </location>
</feature>
<evidence type="ECO:0000256" key="1">
    <source>
        <dbReference type="SAM" id="MobiDB-lite"/>
    </source>
</evidence>
<dbReference type="OrthoDB" id="3353107at2759"/>
<name>A0A0C9VZP5_9AGAM</name>
<dbReference type="EMBL" id="KN839848">
    <property type="protein sequence ID" value="KIJ63930.1"/>
    <property type="molecule type" value="Genomic_DNA"/>
</dbReference>
<dbReference type="AlphaFoldDB" id="A0A0C9VZP5"/>
<protein>
    <submittedName>
        <fullName evidence="2">Uncharacterized protein</fullName>
    </submittedName>
</protein>
<dbReference type="HOGENOM" id="CLU_1156520_0_0_1"/>
<evidence type="ECO:0000313" key="3">
    <source>
        <dbReference type="Proteomes" id="UP000053820"/>
    </source>
</evidence>
<organism evidence="2 3">
    <name type="scientific">Hydnomerulius pinastri MD-312</name>
    <dbReference type="NCBI Taxonomy" id="994086"/>
    <lineage>
        <taxon>Eukaryota</taxon>
        <taxon>Fungi</taxon>
        <taxon>Dikarya</taxon>
        <taxon>Basidiomycota</taxon>
        <taxon>Agaricomycotina</taxon>
        <taxon>Agaricomycetes</taxon>
        <taxon>Agaricomycetidae</taxon>
        <taxon>Boletales</taxon>
        <taxon>Boletales incertae sedis</taxon>
        <taxon>Leucogyrophana</taxon>
    </lineage>
</organism>
<keyword evidence="3" id="KW-1185">Reference proteome</keyword>
<dbReference type="Proteomes" id="UP000053820">
    <property type="component" value="Unassembled WGS sequence"/>
</dbReference>